<dbReference type="Proteomes" id="UP000323000">
    <property type="component" value="Chromosome 4"/>
</dbReference>
<keyword evidence="3" id="KW-1185">Reference proteome</keyword>
<feature type="transmembrane region" description="Helical" evidence="1">
    <location>
        <begin position="26"/>
        <end position="47"/>
    </location>
</feature>
<comment type="caution">
    <text evidence="2">The sequence shown here is derived from an EMBL/GenBank/DDBJ whole genome shotgun (WGS) entry which is preliminary data.</text>
</comment>
<keyword evidence="1" id="KW-1133">Transmembrane helix</keyword>
<dbReference type="PANTHER" id="PTHR35165">
    <property type="entry name" value="OS08G0113900 PROTEIN"/>
    <property type="match status" value="1"/>
</dbReference>
<dbReference type="AlphaFoldDB" id="A0A5C7I2A1"/>
<dbReference type="PANTHER" id="PTHR35165:SF1">
    <property type="entry name" value="OS04G0577375 PROTEIN"/>
    <property type="match status" value="1"/>
</dbReference>
<dbReference type="EMBL" id="VAHF01000004">
    <property type="protein sequence ID" value="TXG63089.1"/>
    <property type="molecule type" value="Genomic_DNA"/>
</dbReference>
<gene>
    <name evidence="2" type="ORF">EZV62_010083</name>
</gene>
<organism evidence="2 3">
    <name type="scientific">Acer yangbiense</name>
    <dbReference type="NCBI Taxonomy" id="1000413"/>
    <lineage>
        <taxon>Eukaryota</taxon>
        <taxon>Viridiplantae</taxon>
        <taxon>Streptophyta</taxon>
        <taxon>Embryophyta</taxon>
        <taxon>Tracheophyta</taxon>
        <taxon>Spermatophyta</taxon>
        <taxon>Magnoliopsida</taxon>
        <taxon>eudicotyledons</taxon>
        <taxon>Gunneridae</taxon>
        <taxon>Pentapetalae</taxon>
        <taxon>rosids</taxon>
        <taxon>malvids</taxon>
        <taxon>Sapindales</taxon>
        <taxon>Sapindaceae</taxon>
        <taxon>Hippocastanoideae</taxon>
        <taxon>Acereae</taxon>
        <taxon>Acer</taxon>
    </lineage>
</organism>
<keyword evidence="1" id="KW-0812">Transmembrane</keyword>
<proteinExistence type="predicted"/>
<evidence type="ECO:0000313" key="3">
    <source>
        <dbReference type="Proteomes" id="UP000323000"/>
    </source>
</evidence>
<dbReference type="InterPro" id="IPR032238">
    <property type="entry name" value="ATP-synth_Z"/>
</dbReference>
<protein>
    <submittedName>
        <fullName evidence="2">Uncharacterized protein</fullName>
    </submittedName>
</protein>
<dbReference type="OrthoDB" id="1423823at2759"/>
<keyword evidence="1" id="KW-0472">Membrane</keyword>
<feature type="transmembrane region" description="Helical" evidence="1">
    <location>
        <begin position="91"/>
        <end position="113"/>
    </location>
</feature>
<dbReference type="Pfam" id="PF16594">
    <property type="entry name" value="ATP-synt_Z"/>
    <property type="match status" value="1"/>
</dbReference>
<accession>A0A5C7I2A1</accession>
<reference evidence="3" key="1">
    <citation type="journal article" date="2019" name="Gigascience">
        <title>De novo genome assembly of the endangered Acer yangbiense, a plant species with extremely small populations endemic to Yunnan Province, China.</title>
        <authorList>
            <person name="Yang J."/>
            <person name="Wariss H.M."/>
            <person name="Tao L."/>
            <person name="Zhang R."/>
            <person name="Yun Q."/>
            <person name="Hollingsworth P."/>
            <person name="Dao Z."/>
            <person name="Luo G."/>
            <person name="Guo H."/>
            <person name="Ma Y."/>
            <person name="Sun W."/>
        </authorList>
    </citation>
    <scope>NUCLEOTIDE SEQUENCE [LARGE SCALE GENOMIC DNA]</scope>
    <source>
        <strain evidence="3">cv. Malutang</strain>
    </source>
</reference>
<feature type="transmembrane region" description="Helical" evidence="1">
    <location>
        <begin position="53"/>
        <end position="70"/>
    </location>
</feature>
<name>A0A5C7I2A1_9ROSI</name>
<feature type="transmembrane region" description="Helical" evidence="1">
    <location>
        <begin position="125"/>
        <end position="146"/>
    </location>
</feature>
<sequence length="178" mass="20199">MQFIGHEIQILSGISVFRLVSKRRKWMSKFGGTVVAVAWGVLVVFVVEKMGPTRAIISGIVLGFEMRIFYKEERFEAKQQEGSQSSQETTKTCMVCLWSLLVSLTGGLILGFWEYSYHQTNSQLWMVPFSLIMLITPVMVWFAVLVSDVCNSKFNNNDDHDHVSMPSKLGDSVHDPEK</sequence>
<evidence type="ECO:0000256" key="1">
    <source>
        <dbReference type="SAM" id="Phobius"/>
    </source>
</evidence>
<evidence type="ECO:0000313" key="2">
    <source>
        <dbReference type="EMBL" id="TXG63089.1"/>
    </source>
</evidence>